<dbReference type="STRING" id="1531966.A0A0A1T976"/>
<comment type="subcellular location">
    <subcellularLocation>
        <location evidence="2">Membrane</location>
    </subcellularLocation>
</comment>
<keyword evidence="6 12" id="KW-0479">Metal-binding</keyword>
<evidence type="ECO:0000256" key="1">
    <source>
        <dbReference type="ARBA" id="ARBA00001971"/>
    </source>
</evidence>
<evidence type="ECO:0000256" key="8">
    <source>
        <dbReference type="ARBA" id="ARBA00023002"/>
    </source>
</evidence>
<keyword evidence="7 13" id="KW-1133">Transmembrane helix</keyword>
<dbReference type="Proteomes" id="UP000039046">
    <property type="component" value="Unassembled WGS sequence"/>
</dbReference>
<evidence type="ECO:0008006" key="16">
    <source>
        <dbReference type="Google" id="ProtNLM"/>
    </source>
</evidence>
<dbReference type="PANTHER" id="PTHR24305:SF187">
    <property type="entry name" value="P450, PUTATIVE (EUROFUNG)-RELATED"/>
    <property type="match status" value="1"/>
</dbReference>
<proteinExistence type="inferred from homology"/>
<sequence>MSLHYIANNLSEAQLSSTSAYAPAFLAGVASHQLFFRFGEWDLYAAQLIFGFIAANVGGAVALTRYCPEIELAAAVKVVPSLSSIAVGGIVSSMLVYRAFFHRLNKFPGPFLARLSNFYITWRSVSKFQLFKDVQELHRQYGDIVRIGPSEISIASPEALEKIHSNQSPCVKGPWYNVLYPVVSLQMVKDRKEHARRRRTWDLGFGAKALRNYEPRVSIYTDQLLKKVQESKDTPLDMAQWFNFYSFDVMGDLAFGKSFDMLKDGVVHDYMKVVHTNMMAIGAFTHLIWLFPIIKAIPLLNRNNELFQKWLYNHVKERRDRGSAVEDVFSWILKEHDAIENPTKKDIVDLHGDAELIVVAGSDTTAATLTCLFYELSRNQEVVEKLQAEVDEFHRDNTDINAVGLAKLEYLQACINEALRLYPPVPSGVQRMTPPQGLQINDAFIPGNTIVQVPTYTLQRDARVFPQPDEFIPERWTSKPELAPNPAAFAPFSMGRYSCVGKQLALMEIRYVTTSILHKYNLAYDSSADQASFQKGLVDGFTLALPVTPIVFSDR</sequence>
<evidence type="ECO:0000313" key="15">
    <source>
        <dbReference type="Proteomes" id="UP000039046"/>
    </source>
</evidence>
<evidence type="ECO:0000256" key="6">
    <source>
        <dbReference type="ARBA" id="ARBA00022723"/>
    </source>
</evidence>
<keyword evidence="10" id="KW-0503">Monooxygenase</keyword>
<dbReference type="InterPro" id="IPR002401">
    <property type="entry name" value="Cyt_P450_E_grp-I"/>
</dbReference>
<dbReference type="InterPro" id="IPR050121">
    <property type="entry name" value="Cytochrome_P450_monoxygenase"/>
</dbReference>
<dbReference type="GO" id="GO:0004497">
    <property type="term" value="F:monooxygenase activity"/>
    <property type="evidence" value="ECO:0007669"/>
    <property type="project" value="UniProtKB-KW"/>
</dbReference>
<name>A0A0A1T976_9HYPO</name>
<dbReference type="EMBL" id="CDHN01000005">
    <property type="protein sequence ID" value="CEJ93656.1"/>
    <property type="molecule type" value="Genomic_DNA"/>
</dbReference>
<feature type="binding site" description="axial binding residue" evidence="12">
    <location>
        <position position="499"/>
    </location>
    <ligand>
        <name>heme</name>
        <dbReference type="ChEBI" id="CHEBI:30413"/>
    </ligand>
    <ligandPart>
        <name>Fe</name>
        <dbReference type="ChEBI" id="CHEBI:18248"/>
    </ligandPart>
</feature>
<keyword evidence="15" id="KW-1185">Reference proteome</keyword>
<keyword evidence="8" id="KW-0560">Oxidoreductase</keyword>
<evidence type="ECO:0000256" key="3">
    <source>
        <dbReference type="ARBA" id="ARBA00010617"/>
    </source>
</evidence>
<evidence type="ECO:0000256" key="4">
    <source>
        <dbReference type="ARBA" id="ARBA00022617"/>
    </source>
</evidence>
<evidence type="ECO:0000256" key="10">
    <source>
        <dbReference type="ARBA" id="ARBA00023033"/>
    </source>
</evidence>
<dbReference type="Pfam" id="PF00067">
    <property type="entry name" value="p450"/>
    <property type="match status" value="1"/>
</dbReference>
<keyword evidence="5 13" id="KW-0812">Transmembrane</keyword>
<dbReference type="CDD" id="cd11061">
    <property type="entry name" value="CYP67-like"/>
    <property type="match status" value="1"/>
</dbReference>
<evidence type="ECO:0000256" key="11">
    <source>
        <dbReference type="ARBA" id="ARBA00023136"/>
    </source>
</evidence>
<gene>
    <name evidence="14" type="ORF">VHEMI09232</name>
</gene>
<dbReference type="AlphaFoldDB" id="A0A0A1T976"/>
<dbReference type="GO" id="GO:0016020">
    <property type="term" value="C:membrane"/>
    <property type="evidence" value="ECO:0007669"/>
    <property type="project" value="UniProtKB-SubCell"/>
</dbReference>
<evidence type="ECO:0000256" key="9">
    <source>
        <dbReference type="ARBA" id="ARBA00023004"/>
    </source>
</evidence>
<comment type="similarity">
    <text evidence="3">Belongs to the cytochrome P450 family.</text>
</comment>
<accession>A0A0A1T976</accession>
<dbReference type="FunFam" id="1.10.630.10:FF:000063">
    <property type="entry name" value="Cytochrome P450 monooxygenase"/>
    <property type="match status" value="1"/>
</dbReference>
<evidence type="ECO:0000256" key="12">
    <source>
        <dbReference type="PIRSR" id="PIRSR602401-1"/>
    </source>
</evidence>
<keyword evidence="4 12" id="KW-0349">Heme</keyword>
<dbReference type="InterPro" id="IPR001128">
    <property type="entry name" value="Cyt_P450"/>
</dbReference>
<dbReference type="GO" id="GO:1902181">
    <property type="term" value="P:verruculogen biosynthetic process"/>
    <property type="evidence" value="ECO:0007669"/>
    <property type="project" value="UniProtKB-ARBA"/>
</dbReference>
<evidence type="ECO:0000313" key="14">
    <source>
        <dbReference type="EMBL" id="CEJ93656.1"/>
    </source>
</evidence>
<dbReference type="OrthoDB" id="6692864at2759"/>
<keyword evidence="9 12" id="KW-0408">Iron</keyword>
<dbReference type="PANTHER" id="PTHR24305">
    <property type="entry name" value="CYTOCHROME P450"/>
    <property type="match status" value="1"/>
</dbReference>
<evidence type="ECO:0000256" key="7">
    <source>
        <dbReference type="ARBA" id="ARBA00022989"/>
    </source>
</evidence>
<reference evidence="14 15" key="1">
    <citation type="journal article" date="2015" name="Genome Announc.">
        <title>Draft Genome Sequence and Gene Annotation of the Entomopathogenic Fungus Verticillium hemipterigenum.</title>
        <authorList>
            <person name="Horn F."/>
            <person name="Habel A."/>
            <person name="Scharf D.H."/>
            <person name="Dworschak J."/>
            <person name="Brakhage A.A."/>
            <person name="Guthke R."/>
            <person name="Hertweck C."/>
            <person name="Linde J."/>
        </authorList>
    </citation>
    <scope>NUCLEOTIDE SEQUENCE [LARGE SCALE GENOMIC DNA]</scope>
</reference>
<dbReference type="Gene3D" id="1.10.630.10">
    <property type="entry name" value="Cytochrome P450"/>
    <property type="match status" value="1"/>
</dbReference>
<dbReference type="GO" id="GO:0005506">
    <property type="term" value="F:iron ion binding"/>
    <property type="evidence" value="ECO:0007669"/>
    <property type="project" value="InterPro"/>
</dbReference>
<dbReference type="PRINTS" id="PR00385">
    <property type="entry name" value="P450"/>
</dbReference>
<keyword evidence="11 13" id="KW-0472">Membrane</keyword>
<comment type="cofactor">
    <cofactor evidence="1 12">
        <name>heme</name>
        <dbReference type="ChEBI" id="CHEBI:30413"/>
    </cofactor>
</comment>
<feature type="transmembrane region" description="Helical" evidence="13">
    <location>
        <begin position="43"/>
        <end position="66"/>
    </location>
</feature>
<dbReference type="HOGENOM" id="CLU_001570_14_10_1"/>
<evidence type="ECO:0000256" key="5">
    <source>
        <dbReference type="ARBA" id="ARBA00022692"/>
    </source>
</evidence>
<dbReference type="GO" id="GO:0020037">
    <property type="term" value="F:heme binding"/>
    <property type="evidence" value="ECO:0007669"/>
    <property type="project" value="InterPro"/>
</dbReference>
<feature type="transmembrane region" description="Helical" evidence="13">
    <location>
        <begin position="78"/>
        <end position="97"/>
    </location>
</feature>
<dbReference type="SUPFAM" id="SSF48264">
    <property type="entry name" value="Cytochrome P450"/>
    <property type="match status" value="1"/>
</dbReference>
<protein>
    <recommendedName>
        <fullName evidence="16">Cytochrome P450</fullName>
    </recommendedName>
</protein>
<dbReference type="PRINTS" id="PR00463">
    <property type="entry name" value="EP450I"/>
</dbReference>
<evidence type="ECO:0000256" key="2">
    <source>
        <dbReference type="ARBA" id="ARBA00004370"/>
    </source>
</evidence>
<dbReference type="InterPro" id="IPR036396">
    <property type="entry name" value="Cyt_P450_sf"/>
</dbReference>
<dbReference type="GO" id="GO:0016705">
    <property type="term" value="F:oxidoreductase activity, acting on paired donors, with incorporation or reduction of molecular oxygen"/>
    <property type="evidence" value="ECO:0007669"/>
    <property type="project" value="InterPro"/>
</dbReference>
<organism evidence="14 15">
    <name type="scientific">[Torrubiella] hemipterigena</name>
    <dbReference type="NCBI Taxonomy" id="1531966"/>
    <lineage>
        <taxon>Eukaryota</taxon>
        <taxon>Fungi</taxon>
        <taxon>Dikarya</taxon>
        <taxon>Ascomycota</taxon>
        <taxon>Pezizomycotina</taxon>
        <taxon>Sordariomycetes</taxon>
        <taxon>Hypocreomycetidae</taxon>
        <taxon>Hypocreales</taxon>
        <taxon>Clavicipitaceae</taxon>
        <taxon>Clavicipitaceae incertae sedis</taxon>
        <taxon>'Torrubiella' clade</taxon>
    </lineage>
</organism>
<evidence type="ECO:0000256" key="13">
    <source>
        <dbReference type="SAM" id="Phobius"/>
    </source>
</evidence>